<dbReference type="Gene3D" id="2.60.40.1120">
    <property type="entry name" value="Carboxypeptidase-like, regulatory domain"/>
    <property type="match status" value="1"/>
</dbReference>
<organism evidence="1 2">
    <name type="scientific">Fodinibius salsisoli</name>
    <dbReference type="NCBI Taxonomy" id="2820877"/>
    <lineage>
        <taxon>Bacteria</taxon>
        <taxon>Pseudomonadati</taxon>
        <taxon>Balneolota</taxon>
        <taxon>Balneolia</taxon>
        <taxon>Balneolales</taxon>
        <taxon>Balneolaceae</taxon>
        <taxon>Fodinibius</taxon>
    </lineage>
</organism>
<dbReference type="Proteomes" id="UP001207918">
    <property type="component" value="Unassembled WGS sequence"/>
</dbReference>
<sequence>MKLLSRLGFLLRLLCIFAVASIVLVQCTSETRLLNKIPINSVDVEVFDQNDNPISGAQIEASNGRQTTTDADGKANIRFGGVGIYTITVLADNRMPNNFVVTMPTDRGETITARLTDSIEFTGIAFGSANLYPLIFNYMFSSYGYGLELTDYQEGQWTSWAINTDDSDNDMIMSKAFLKELDNGQQWWQVELKDANEEGSTYTAEVLFSEDRSSIVRYREQIGENEVQEKPVSEGWYTAPTQLTEESREGALSQEGVEITIPKGTYKANVLEYGVAPEVSLKIWQAQDTTVPGGVLTYKTSSENGELMYESELQDFGSDATTKLDSYE</sequence>
<dbReference type="InterPro" id="IPR008969">
    <property type="entry name" value="CarboxyPept-like_regulatory"/>
</dbReference>
<proteinExistence type="predicted"/>
<dbReference type="Pfam" id="PF13620">
    <property type="entry name" value="CarboxypepD_reg"/>
    <property type="match status" value="1"/>
</dbReference>
<dbReference type="SUPFAM" id="SSF49464">
    <property type="entry name" value="Carboxypeptidase regulatory domain-like"/>
    <property type="match status" value="1"/>
</dbReference>
<evidence type="ECO:0000313" key="2">
    <source>
        <dbReference type="Proteomes" id="UP001207918"/>
    </source>
</evidence>
<evidence type="ECO:0000313" key="1">
    <source>
        <dbReference type="EMBL" id="MCW9707648.1"/>
    </source>
</evidence>
<dbReference type="EMBL" id="JAGGJA010000007">
    <property type="protein sequence ID" value="MCW9707648.1"/>
    <property type="molecule type" value="Genomic_DNA"/>
</dbReference>
<name>A0ABT3PP59_9BACT</name>
<dbReference type="RefSeq" id="WP_265766435.1">
    <property type="nucleotide sequence ID" value="NZ_JAGGJA010000007.1"/>
</dbReference>
<accession>A0ABT3PP59</accession>
<gene>
    <name evidence="1" type="ORF">J6I44_12345</name>
</gene>
<protein>
    <submittedName>
        <fullName evidence="1">Carboxypeptidase regulatory-like domain-containing protein</fullName>
    </submittedName>
</protein>
<comment type="caution">
    <text evidence="1">The sequence shown here is derived from an EMBL/GenBank/DDBJ whole genome shotgun (WGS) entry which is preliminary data.</text>
</comment>
<reference evidence="1 2" key="1">
    <citation type="submission" date="2021-03" db="EMBL/GenBank/DDBJ databases">
        <title>Aliifodinibius sp. nov., a new bacterium isolated from saline soil.</title>
        <authorList>
            <person name="Galisteo C."/>
            <person name="De La Haba R."/>
            <person name="Sanchez-Porro C."/>
            <person name="Ventosa A."/>
        </authorList>
    </citation>
    <scope>NUCLEOTIDE SEQUENCE [LARGE SCALE GENOMIC DNA]</scope>
    <source>
        <strain evidence="1 2">1BSP15-2V2</strain>
    </source>
</reference>
<keyword evidence="2" id="KW-1185">Reference proteome</keyword>